<keyword evidence="2" id="KW-1185">Reference proteome</keyword>
<evidence type="ECO:0000313" key="2">
    <source>
        <dbReference type="Proteomes" id="UP000432089"/>
    </source>
</evidence>
<organism evidence="1 2">
    <name type="scientific">Plantimonas leprariae</name>
    <dbReference type="NCBI Taxonomy" id="2615207"/>
    <lineage>
        <taxon>Bacteria</taxon>
        <taxon>Pseudomonadati</taxon>
        <taxon>Pseudomonadota</taxon>
        <taxon>Alphaproteobacteria</taxon>
        <taxon>Hyphomicrobiales</taxon>
        <taxon>Aurantimonadaceae</taxon>
        <taxon>Plantimonas</taxon>
    </lineage>
</organism>
<comment type="caution">
    <text evidence="1">The sequence shown here is derived from an EMBL/GenBank/DDBJ whole genome shotgun (WGS) entry which is preliminary data.</text>
</comment>
<name>A0A7V7TVH0_9HYPH</name>
<reference evidence="1 2" key="1">
    <citation type="submission" date="2019-09" db="EMBL/GenBank/DDBJ databases">
        <title>YIM 132180 draft genome.</title>
        <authorList>
            <person name="Zhang K."/>
        </authorList>
    </citation>
    <scope>NUCLEOTIDE SEQUENCE [LARGE SCALE GENOMIC DNA]</scope>
    <source>
        <strain evidence="1 2">YIM 132180</strain>
    </source>
</reference>
<proteinExistence type="predicted"/>
<dbReference type="AlphaFoldDB" id="A0A7V7TVH0"/>
<dbReference type="EMBL" id="VZDO01000013">
    <property type="protein sequence ID" value="KAB0678465.1"/>
    <property type="molecule type" value="Genomic_DNA"/>
</dbReference>
<accession>A0A7V7TVH0</accession>
<dbReference type="Proteomes" id="UP000432089">
    <property type="component" value="Unassembled WGS sequence"/>
</dbReference>
<sequence length="68" mass="7496">MSSFGLTFLSRAALRQAERAMLGGSAGVRDEVGFLLVHQRYADRFFPGTSVLHRGPDPTPFDTPIIEM</sequence>
<evidence type="ECO:0000313" key="1">
    <source>
        <dbReference type="EMBL" id="KAB0678465.1"/>
    </source>
</evidence>
<protein>
    <submittedName>
        <fullName evidence="1">Uncharacterized protein</fullName>
    </submittedName>
</protein>
<gene>
    <name evidence="1" type="ORF">F6X38_15635</name>
</gene>